<comment type="caution">
    <text evidence="3">The sequence shown here is derived from an EMBL/GenBank/DDBJ whole genome shotgun (WGS) entry which is preliminary data.</text>
</comment>
<organism evidence="3 4">
    <name type="scientific">Lupinus albus</name>
    <name type="common">White lupine</name>
    <name type="synonym">Lupinus termis</name>
    <dbReference type="NCBI Taxonomy" id="3870"/>
    <lineage>
        <taxon>Eukaryota</taxon>
        <taxon>Viridiplantae</taxon>
        <taxon>Streptophyta</taxon>
        <taxon>Embryophyta</taxon>
        <taxon>Tracheophyta</taxon>
        <taxon>Spermatophyta</taxon>
        <taxon>Magnoliopsida</taxon>
        <taxon>eudicotyledons</taxon>
        <taxon>Gunneridae</taxon>
        <taxon>Pentapetalae</taxon>
        <taxon>rosids</taxon>
        <taxon>fabids</taxon>
        <taxon>Fabales</taxon>
        <taxon>Fabaceae</taxon>
        <taxon>Papilionoideae</taxon>
        <taxon>50 kb inversion clade</taxon>
        <taxon>genistoids sensu lato</taxon>
        <taxon>core genistoids</taxon>
        <taxon>Genisteae</taxon>
        <taxon>Lupinus</taxon>
    </lineage>
</organism>
<dbReference type="AlphaFoldDB" id="A0A6A4PQR8"/>
<sequence length="94" mass="10678">MQAEFCYQQQLVPGMRAGSPPFPNFLFPPVRQGQHDPSSGGSRASGPMQQPQDAVPMLYQQVILYMIYVLSVPRPILLFFMRLIETYFCCLSDC</sequence>
<evidence type="ECO:0000313" key="4">
    <source>
        <dbReference type="Proteomes" id="UP000447434"/>
    </source>
</evidence>
<keyword evidence="4" id="KW-1185">Reference proteome</keyword>
<evidence type="ECO:0000256" key="1">
    <source>
        <dbReference type="SAM" id="MobiDB-lite"/>
    </source>
</evidence>
<dbReference type="Proteomes" id="UP000447434">
    <property type="component" value="Chromosome 11"/>
</dbReference>
<name>A0A6A4PQR8_LUPAL</name>
<protein>
    <submittedName>
        <fullName evidence="3">Uncharacterized protein</fullName>
    </submittedName>
</protein>
<evidence type="ECO:0000256" key="2">
    <source>
        <dbReference type="SAM" id="Phobius"/>
    </source>
</evidence>
<dbReference type="EMBL" id="WOCE01000011">
    <property type="protein sequence ID" value="KAE9603604.1"/>
    <property type="molecule type" value="Genomic_DNA"/>
</dbReference>
<feature type="transmembrane region" description="Helical" evidence="2">
    <location>
        <begin position="62"/>
        <end position="84"/>
    </location>
</feature>
<feature type="compositionally biased region" description="Polar residues" evidence="1">
    <location>
        <begin position="35"/>
        <end position="50"/>
    </location>
</feature>
<gene>
    <name evidence="3" type="ORF">Lalb_Chr11g0062651</name>
</gene>
<feature type="region of interest" description="Disordered" evidence="1">
    <location>
        <begin position="29"/>
        <end position="50"/>
    </location>
</feature>
<accession>A0A6A4PQR8</accession>
<keyword evidence="2" id="KW-1133">Transmembrane helix</keyword>
<keyword evidence="2" id="KW-0472">Membrane</keyword>
<dbReference type="OrthoDB" id="1749846at2759"/>
<evidence type="ECO:0000313" key="3">
    <source>
        <dbReference type="EMBL" id="KAE9603604.1"/>
    </source>
</evidence>
<reference evidence="4" key="1">
    <citation type="journal article" date="2020" name="Nat. Commun.">
        <title>Genome sequence of the cluster root forming white lupin.</title>
        <authorList>
            <person name="Hufnagel B."/>
            <person name="Marques A."/>
            <person name="Soriano A."/>
            <person name="Marques L."/>
            <person name="Divol F."/>
            <person name="Doumas P."/>
            <person name="Sallet E."/>
            <person name="Mancinotti D."/>
            <person name="Carrere S."/>
            <person name="Marande W."/>
            <person name="Arribat S."/>
            <person name="Keller J."/>
            <person name="Huneau C."/>
            <person name="Blein T."/>
            <person name="Aime D."/>
            <person name="Laguerre M."/>
            <person name="Taylor J."/>
            <person name="Schubert V."/>
            <person name="Nelson M."/>
            <person name="Geu-Flores F."/>
            <person name="Crespi M."/>
            <person name="Gallardo-Guerrero K."/>
            <person name="Delaux P.-M."/>
            <person name="Salse J."/>
            <person name="Berges H."/>
            <person name="Guyot R."/>
            <person name="Gouzy J."/>
            <person name="Peret B."/>
        </authorList>
    </citation>
    <scope>NUCLEOTIDE SEQUENCE [LARGE SCALE GENOMIC DNA]</scope>
    <source>
        <strain evidence="4">cv. Amiga</strain>
    </source>
</reference>
<keyword evidence="2" id="KW-0812">Transmembrane</keyword>
<proteinExistence type="predicted"/>